<comment type="caution">
    <text evidence="1">The sequence shown here is derived from an EMBL/GenBank/DDBJ whole genome shotgun (WGS) entry which is preliminary data.</text>
</comment>
<accession>A0A394D9B8</accession>
<sequence>MENRRKERNHGNGMKTLCAAPCKQLVSIGCAGDKQLSPCCWTGVEDETGDALKLGTRRERVVVWRENELELNTSEGEGMWVVVNGKWRMWCVRWMNG</sequence>
<gene>
    <name evidence="1" type="ORF">TanjilG_00551</name>
</gene>
<protein>
    <submittedName>
        <fullName evidence="1">Uncharacterized protein</fullName>
    </submittedName>
</protein>
<keyword evidence="2" id="KW-1185">Reference proteome</keyword>
<proteinExistence type="predicted"/>
<dbReference type="Gramene" id="OIW20072">
    <property type="protein sequence ID" value="OIW20072"/>
    <property type="gene ID" value="TanjilG_00551"/>
</dbReference>
<evidence type="ECO:0000313" key="2">
    <source>
        <dbReference type="Proteomes" id="UP000188354"/>
    </source>
</evidence>
<dbReference type="EMBL" id="MLAU01005445">
    <property type="protein sequence ID" value="OIW20072.1"/>
    <property type="molecule type" value="Genomic_DNA"/>
</dbReference>
<dbReference type="Proteomes" id="UP000188354">
    <property type="component" value="Unassembled WGS sequence"/>
</dbReference>
<dbReference type="AlphaFoldDB" id="A0A394D9B8"/>
<organism evidence="1 2">
    <name type="scientific">Lupinus angustifolius</name>
    <name type="common">Narrow-leaved blue lupine</name>
    <dbReference type="NCBI Taxonomy" id="3871"/>
    <lineage>
        <taxon>Eukaryota</taxon>
        <taxon>Viridiplantae</taxon>
        <taxon>Streptophyta</taxon>
        <taxon>Embryophyta</taxon>
        <taxon>Tracheophyta</taxon>
        <taxon>Spermatophyta</taxon>
        <taxon>Magnoliopsida</taxon>
        <taxon>eudicotyledons</taxon>
        <taxon>Gunneridae</taxon>
        <taxon>Pentapetalae</taxon>
        <taxon>rosids</taxon>
        <taxon>fabids</taxon>
        <taxon>Fabales</taxon>
        <taxon>Fabaceae</taxon>
        <taxon>Papilionoideae</taxon>
        <taxon>50 kb inversion clade</taxon>
        <taxon>genistoids sensu lato</taxon>
        <taxon>core genistoids</taxon>
        <taxon>Genisteae</taxon>
        <taxon>Lupinus</taxon>
    </lineage>
</organism>
<evidence type="ECO:0000313" key="1">
    <source>
        <dbReference type="EMBL" id="OIW20072.1"/>
    </source>
</evidence>
<name>A0A394D9B8_LUPAN</name>
<reference evidence="1 2" key="1">
    <citation type="journal article" date="2017" name="Plant Biotechnol. J.">
        <title>A comprehensive draft genome sequence for lupin (Lupinus angustifolius), an emerging health food: insights into plant-microbe interactions and legume evolution.</title>
        <authorList>
            <person name="Hane J.K."/>
            <person name="Ming Y."/>
            <person name="Kamphuis L.G."/>
            <person name="Nelson M.N."/>
            <person name="Garg G."/>
            <person name="Atkins C.A."/>
            <person name="Bayer P.E."/>
            <person name="Bravo A."/>
            <person name="Bringans S."/>
            <person name="Cannon S."/>
            <person name="Edwards D."/>
            <person name="Foley R."/>
            <person name="Gao L.L."/>
            <person name="Harrison M.J."/>
            <person name="Huang W."/>
            <person name="Hurgobin B."/>
            <person name="Li S."/>
            <person name="Liu C.W."/>
            <person name="McGrath A."/>
            <person name="Morahan G."/>
            <person name="Murray J."/>
            <person name="Weller J."/>
            <person name="Jian J."/>
            <person name="Singh K.B."/>
        </authorList>
    </citation>
    <scope>NUCLEOTIDE SEQUENCE [LARGE SCALE GENOMIC DNA]</scope>
    <source>
        <strain evidence="2">cv. Tanjil</strain>
        <tissue evidence="1">Whole plant</tissue>
    </source>
</reference>